<dbReference type="PIRSF" id="PIRSF029171">
    <property type="entry name" value="Esterase_LipA"/>
    <property type="match status" value="1"/>
</dbReference>
<protein>
    <recommendedName>
        <fullName evidence="2">Serine aminopeptidase S33 domain-containing protein</fullName>
    </recommendedName>
</protein>
<sequence>VAVQTPFGVPGTLLSTEPVDIGDRGVAWRVTYRSTSVAGDPIEVTGIIAAPVGDAPGPRPVLSVAHGTTGMADECAPSLGFPDGFSMAIVTPFLERGWVVTATDYEGMGGPGIHPYVVGESEARGVFDIVRAAQSMPGVGADGPLVVWGHSQGGHAAMHVAERWQDLAPDLDLVGVAAGAPPSQFALLSAFLQGSDYQGYLVMAAASMAATYDELDLATVMNPANAHLLDELEKGCTGHIFDVFNRIPYEELVNVDDVFAIPEWNARLLENDTNQLPNQVPVIILHGDMDEQIPVVSSLALFSQLCAFADHAPLERRVYEGESHGSAVPAYLDDLVAWLEARVAGESAVDQCES</sequence>
<dbReference type="AlphaFoldDB" id="A0A381QWY7"/>
<dbReference type="PANTHER" id="PTHR34853">
    <property type="match status" value="1"/>
</dbReference>
<gene>
    <name evidence="1" type="ORF">METZ01_LOCUS36328</name>
</gene>
<evidence type="ECO:0008006" key="2">
    <source>
        <dbReference type="Google" id="ProtNLM"/>
    </source>
</evidence>
<evidence type="ECO:0000313" key="1">
    <source>
        <dbReference type="EMBL" id="SUZ83474.1"/>
    </source>
</evidence>
<dbReference type="PANTHER" id="PTHR34853:SF1">
    <property type="entry name" value="LIPASE 5"/>
    <property type="match status" value="1"/>
</dbReference>
<name>A0A381QWY7_9ZZZZ</name>
<dbReference type="EMBL" id="UINC01001552">
    <property type="protein sequence ID" value="SUZ83474.1"/>
    <property type="molecule type" value="Genomic_DNA"/>
</dbReference>
<dbReference type="GO" id="GO:0004806">
    <property type="term" value="F:triacylglycerol lipase activity"/>
    <property type="evidence" value="ECO:0007669"/>
    <property type="project" value="InterPro"/>
</dbReference>
<organism evidence="1">
    <name type="scientific">marine metagenome</name>
    <dbReference type="NCBI Taxonomy" id="408172"/>
    <lineage>
        <taxon>unclassified sequences</taxon>
        <taxon>metagenomes</taxon>
        <taxon>ecological metagenomes</taxon>
    </lineage>
</organism>
<dbReference type="Gene3D" id="1.10.260.130">
    <property type="match status" value="1"/>
</dbReference>
<dbReference type="SUPFAM" id="SSF53474">
    <property type="entry name" value="alpha/beta-Hydrolases"/>
    <property type="match status" value="1"/>
</dbReference>
<dbReference type="Gene3D" id="3.40.50.1820">
    <property type="entry name" value="alpha/beta hydrolase"/>
    <property type="match status" value="1"/>
</dbReference>
<dbReference type="Pfam" id="PF03583">
    <property type="entry name" value="LIP"/>
    <property type="match status" value="1"/>
</dbReference>
<proteinExistence type="predicted"/>
<feature type="non-terminal residue" evidence="1">
    <location>
        <position position="1"/>
    </location>
</feature>
<accession>A0A381QWY7</accession>
<dbReference type="InterPro" id="IPR005152">
    <property type="entry name" value="Lipase_secreted"/>
</dbReference>
<dbReference type="InterPro" id="IPR029058">
    <property type="entry name" value="AB_hydrolase_fold"/>
</dbReference>
<dbReference type="GO" id="GO:0016042">
    <property type="term" value="P:lipid catabolic process"/>
    <property type="evidence" value="ECO:0007669"/>
    <property type="project" value="InterPro"/>
</dbReference>
<reference evidence="1" key="1">
    <citation type="submission" date="2018-05" db="EMBL/GenBank/DDBJ databases">
        <authorList>
            <person name="Lanie J.A."/>
            <person name="Ng W.-L."/>
            <person name="Kazmierczak K.M."/>
            <person name="Andrzejewski T.M."/>
            <person name="Davidsen T.M."/>
            <person name="Wayne K.J."/>
            <person name="Tettelin H."/>
            <person name="Glass J.I."/>
            <person name="Rusch D."/>
            <person name="Podicherti R."/>
            <person name="Tsui H.-C.T."/>
            <person name="Winkler M.E."/>
        </authorList>
    </citation>
    <scope>NUCLEOTIDE SEQUENCE</scope>
</reference>